<name>A0A2I7KGV0_9RHOB</name>
<dbReference type="AlphaFoldDB" id="A0A2I7KGV0"/>
<protein>
    <submittedName>
        <fullName evidence="1">Uncharacterized protein</fullName>
    </submittedName>
</protein>
<dbReference type="EMBL" id="CP010730">
    <property type="protein sequence ID" value="AUR01801.1"/>
    <property type="molecule type" value="Genomic_DNA"/>
</dbReference>
<sequence length="253" mass="28293">MTSTLELMAHPRLSFERQQDGRTEVRFDMRGFGSDIVCTYWPTEAANPNRDPWVYNLERINGEGGTYTHQTETGCKIAIIRHLIDAGLIGATEDNAHLDERNQVIADGLKETREAFTGKPRVGDFVIMPNGSFERCCNSTAHGMQTTEGGSFSLSRSGEGSFSGGLNRPQLWEYFKETGETKLGRFWFFSHNIVGAGRAVDVFLPCRVFKLEPFEMTETEARAHPKAQASAEFWGENHSDHLTVVHKLMKGAA</sequence>
<reference evidence="1 2" key="2">
    <citation type="journal article" date="2017" name="Genome Biol. Evol.">
        <title>Trajectories and Drivers of Genome Evolution in Surface-Associated Marine Phaeobacter.</title>
        <authorList>
            <person name="Freese H.M."/>
            <person name="Sikorski J."/>
            <person name="Bunk B."/>
            <person name="Scheuner C."/>
            <person name="Meier-Kolthoff J.P."/>
            <person name="Sproer C."/>
            <person name="Gram L."/>
            <person name="Overmann J."/>
        </authorList>
    </citation>
    <scope>NUCLEOTIDE SEQUENCE [LARGE SCALE GENOMIC DNA]</scope>
    <source>
        <strain evidence="1 2">P88</strain>
        <plasmid evidence="2">pp88_e</plasmid>
    </source>
</reference>
<evidence type="ECO:0000313" key="2">
    <source>
        <dbReference type="Proteomes" id="UP000236447"/>
    </source>
</evidence>
<geneLocation type="plasmid" evidence="2">
    <name>pp88_e</name>
</geneLocation>
<dbReference type="Proteomes" id="UP000236447">
    <property type="component" value="Plasmid pP88_e"/>
</dbReference>
<accession>A0A2I7KGV0</accession>
<keyword evidence="1" id="KW-0614">Plasmid</keyword>
<reference evidence="1 2" key="1">
    <citation type="journal article" date="2017" name="Front. Microbiol.">
        <title>Phaeobacter piscinae sp. nov., a species of the Roseobacter group and potential aquaculture probiont.</title>
        <authorList>
            <person name="Sonnenschein E.C."/>
            <person name="Phippen C.B.W."/>
            <person name="Nielsen K.F."/>
            <person name="Mateiu R.V."/>
            <person name="Melchiorsen J."/>
            <person name="Gram L."/>
            <person name="Overmann J."/>
            <person name="Freese H.M."/>
        </authorList>
    </citation>
    <scope>NUCLEOTIDE SEQUENCE [LARGE SCALE GENOMIC DNA]</scope>
    <source>
        <strain evidence="1 2">P88</strain>
        <plasmid evidence="2">pp88_e</plasmid>
    </source>
</reference>
<organism evidence="1 2">
    <name type="scientific">Phaeobacter inhibens</name>
    <dbReference type="NCBI Taxonomy" id="221822"/>
    <lineage>
        <taxon>Bacteria</taxon>
        <taxon>Pseudomonadati</taxon>
        <taxon>Pseudomonadota</taxon>
        <taxon>Alphaproteobacteria</taxon>
        <taxon>Rhodobacterales</taxon>
        <taxon>Roseobacteraceae</taxon>
        <taxon>Phaeobacter</taxon>
    </lineage>
</organism>
<gene>
    <name evidence="1" type="ORF">PhaeoP88_04489</name>
</gene>
<proteinExistence type="predicted"/>
<evidence type="ECO:0000313" key="1">
    <source>
        <dbReference type="EMBL" id="AUR01801.1"/>
    </source>
</evidence>